<feature type="compositionally biased region" description="Polar residues" evidence="1">
    <location>
        <begin position="1"/>
        <end position="23"/>
    </location>
</feature>
<name>A0ABX1NH53_9RHOO</name>
<sequence length="69" mass="7617">MANLEGQLQEQKQRSMNLETELSTTRKEARELATKLAEVMGELEASRARNAPQRDADMNPAPTAETGDS</sequence>
<accession>A0ABX1NH53</accession>
<feature type="region of interest" description="Disordered" evidence="1">
    <location>
        <begin position="1"/>
        <end position="69"/>
    </location>
</feature>
<proteinExistence type="predicted"/>
<feature type="compositionally biased region" description="Basic and acidic residues" evidence="1">
    <location>
        <begin position="24"/>
        <end position="33"/>
    </location>
</feature>
<evidence type="ECO:0000313" key="2">
    <source>
        <dbReference type="EMBL" id="NMF98498.1"/>
    </source>
</evidence>
<dbReference type="EMBL" id="WTVS01000027">
    <property type="protein sequence ID" value="NMF98498.1"/>
    <property type="molecule type" value="Genomic_DNA"/>
</dbReference>
<reference evidence="2 3" key="1">
    <citation type="submission" date="2019-12" db="EMBL/GenBank/DDBJ databases">
        <title>Comparative genomics gives insights into the taxonomy of the Azoarcus-Aromatoleum group and reveals separate origins of nif in the plant-associated Azoarcus and non-plant-associated Aromatoleum sub-groups.</title>
        <authorList>
            <person name="Lafos M."/>
            <person name="Maluk M."/>
            <person name="Batista M."/>
            <person name="Junghare M."/>
            <person name="Carmona M."/>
            <person name="Faoro H."/>
            <person name="Cruz L.M."/>
            <person name="Battistoni F."/>
            <person name="De Souza E."/>
            <person name="Pedrosa F."/>
            <person name="Chen W.-M."/>
            <person name="Poole P.S."/>
            <person name="Dixon R.A."/>
            <person name="James E.K."/>
        </authorList>
    </citation>
    <scope>NUCLEOTIDE SEQUENCE [LARGE SCALE GENOMIC DNA]</scope>
    <source>
        <strain evidence="2 3">T</strain>
    </source>
</reference>
<evidence type="ECO:0000256" key="1">
    <source>
        <dbReference type="SAM" id="MobiDB-lite"/>
    </source>
</evidence>
<protein>
    <submittedName>
        <fullName evidence="2">Uncharacterized protein</fullName>
    </submittedName>
</protein>
<keyword evidence="3" id="KW-1185">Reference proteome</keyword>
<evidence type="ECO:0000313" key="3">
    <source>
        <dbReference type="Proteomes" id="UP000634522"/>
    </source>
</evidence>
<dbReference type="Proteomes" id="UP000634522">
    <property type="component" value="Unassembled WGS sequence"/>
</dbReference>
<comment type="caution">
    <text evidence="2">The sequence shown here is derived from an EMBL/GenBank/DDBJ whole genome shotgun (WGS) entry which is preliminary data.</text>
</comment>
<feature type="compositionally biased region" description="Basic and acidic residues" evidence="1">
    <location>
        <begin position="44"/>
        <end position="57"/>
    </location>
</feature>
<gene>
    <name evidence="2" type="ORF">GPA27_14005</name>
</gene>
<organism evidence="2 3">
    <name type="scientific">Aromatoleum toluolicum</name>
    <dbReference type="NCBI Taxonomy" id="90060"/>
    <lineage>
        <taxon>Bacteria</taxon>
        <taxon>Pseudomonadati</taxon>
        <taxon>Pseudomonadota</taxon>
        <taxon>Betaproteobacteria</taxon>
        <taxon>Rhodocyclales</taxon>
        <taxon>Rhodocyclaceae</taxon>
        <taxon>Aromatoleum</taxon>
    </lineage>
</organism>